<sequence>MPIRQCKFDGIVRLKSYRDSLNTTTTTTTTPHVLPSVPCLTVPPDDVSQPADPRLGGGRGGGGGGGEPRKAEAGLG</sequence>
<accession>A0A5B7IPR3</accession>
<gene>
    <name evidence="2" type="ORF">E2C01_079224</name>
</gene>
<reference evidence="2 3" key="1">
    <citation type="submission" date="2019-05" db="EMBL/GenBank/DDBJ databases">
        <title>Another draft genome of Portunus trituberculatus and its Hox gene families provides insights of decapod evolution.</title>
        <authorList>
            <person name="Jeong J.-H."/>
            <person name="Song I."/>
            <person name="Kim S."/>
            <person name="Choi T."/>
            <person name="Kim D."/>
            <person name="Ryu S."/>
            <person name="Kim W."/>
        </authorList>
    </citation>
    <scope>NUCLEOTIDE SEQUENCE [LARGE SCALE GENOMIC DNA]</scope>
    <source>
        <tissue evidence="2">Muscle</tissue>
    </source>
</reference>
<feature type="compositionally biased region" description="Basic and acidic residues" evidence="1">
    <location>
        <begin position="67"/>
        <end position="76"/>
    </location>
</feature>
<organism evidence="2 3">
    <name type="scientific">Portunus trituberculatus</name>
    <name type="common">Swimming crab</name>
    <name type="synonym">Neptunus trituberculatus</name>
    <dbReference type="NCBI Taxonomy" id="210409"/>
    <lineage>
        <taxon>Eukaryota</taxon>
        <taxon>Metazoa</taxon>
        <taxon>Ecdysozoa</taxon>
        <taxon>Arthropoda</taxon>
        <taxon>Crustacea</taxon>
        <taxon>Multicrustacea</taxon>
        <taxon>Malacostraca</taxon>
        <taxon>Eumalacostraca</taxon>
        <taxon>Eucarida</taxon>
        <taxon>Decapoda</taxon>
        <taxon>Pleocyemata</taxon>
        <taxon>Brachyura</taxon>
        <taxon>Eubrachyura</taxon>
        <taxon>Portunoidea</taxon>
        <taxon>Portunidae</taxon>
        <taxon>Portuninae</taxon>
        <taxon>Portunus</taxon>
    </lineage>
</organism>
<dbReference type="EMBL" id="VSRR010065547">
    <property type="protein sequence ID" value="MPC84485.1"/>
    <property type="molecule type" value="Genomic_DNA"/>
</dbReference>
<feature type="region of interest" description="Disordered" evidence="1">
    <location>
        <begin position="23"/>
        <end position="76"/>
    </location>
</feature>
<name>A0A5B7IPR3_PORTR</name>
<evidence type="ECO:0000256" key="1">
    <source>
        <dbReference type="SAM" id="MobiDB-lite"/>
    </source>
</evidence>
<evidence type="ECO:0000313" key="3">
    <source>
        <dbReference type="Proteomes" id="UP000324222"/>
    </source>
</evidence>
<dbReference type="Proteomes" id="UP000324222">
    <property type="component" value="Unassembled WGS sequence"/>
</dbReference>
<evidence type="ECO:0000313" key="2">
    <source>
        <dbReference type="EMBL" id="MPC84485.1"/>
    </source>
</evidence>
<dbReference type="AlphaFoldDB" id="A0A5B7IPR3"/>
<comment type="caution">
    <text evidence="2">The sequence shown here is derived from an EMBL/GenBank/DDBJ whole genome shotgun (WGS) entry which is preliminary data.</text>
</comment>
<keyword evidence="3" id="KW-1185">Reference proteome</keyword>
<feature type="compositionally biased region" description="Gly residues" evidence="1">
    <location>
        <begin position="55"/>
        <end position="66"/>
    </location>
</feature>
<protein>
    <submittedName>
        <fullName evidence="2">Uncharacterized protein</fullName>
    </submittedName>
</protein>
<proteinExistence type="predicted"/>